<name>A0ABV7SLB8_9ACTN</name>
<sequence length="58" mass="6214">MYLSATTALFTSPKADFYAFGLPAVLGALDLLLLPRNRGRDTARPVALPGPEPLREAT</sequence>
<accession>A0ABV7SLB8</accession>
<comment type="caution">
    <text evidence="2">The sequence shown here is derived from an EMBL/GenBank/DDBJ whole genome shotgun (WGS) entry which is preliminary data.</text>
</comment>
<dbReference type="Proteomes" id="UP001595701">
    <property type="component" value="Unassembled WGS sequence"/>
</dbReference>
<evidence type="ECO:0000313" key="3">
    <source>
        <dbReference type="Proteomes" id="UP001595701"/>
    </source>
</evidence>
<organism evidence="2 3">
    <name type="scientific">Streptomyces yaanensis</name>
    <dbReference type="NCBI Taxonomy" id="1142239"/>
    <lineage>
        <taxon>Bacteria</taxon>
        <taxon>Bacillati</taxon>
        <taxon>Actinomycetota</taxon>
        <taxon>Actinomycetes</taxon>
        <taxon>Kitasatosporales</taxon>
        <taxon>Streptomycetaceae</taxon>
        <taxon>Streptomyces</taxon>
    </lineage>
</organism>
<keyword evidence="1" id="KW-1133">Transmembrane helix</keyword>
<proteinExistence type="predicted"/>
<keyword evidence="1" id="KW-0472">Membrane</keyword>
<evidence type="ECO:0000256" key="1">
    <source>
        <dbReference type="SAM" id="Phobius"/>
    </source>
</evidence>
<dbReference type="EMBL" id="JBHRWR010000035">
    <property type="protein sequence ID" value="MFC3577501.1"/>
    <property type="molecule type" value="Genomic_DNA"/>
</dbReference>
<protein>
    <submittedName>
        <fullName evidence="2">Uncharacterized protein</fullName>
    </submittedName>
</protein>
<reference evidence="3" key="1">
    <citation type="journal article" date="2019" name="Int. J. Syst. Evol. Microbiol.">
        <title>The Global Catalogue of Microorganisms (GCM) 10K type strain sequencing project: providing services to taxonomists for standard genome sequencing and annotation.</title>
        <authorList>
            <consortium name="The Broad Institute Genomics Platform"/>
            <consortium name="The Broad Institute Genome Sequencing Center for Infectious Disease"/>
            <person name="Wu L."/>
            <person name="Ma J."/>
        </authorList>
    </citation>
    <scope>NUCLEOTIDE SEQUENCE [LARGE SCALE GENOMIC DNA]</scope>
    <source>
        <strain evidence="3">CGMCC 4.7035</strain>
    </source>
</reference>
<evidence type="ECO:0000313" key="2">
    <source>
        <dbReference type="EMBL" id="MFC3577501.1"/>
    </source>
</evidence>
<dbReference type="RefSeq" id="WP_310773273.1">
    <property type="nucleotide sequence ID" value="NZ_JBHRWR010000035.1"/>
</dbReference>
<keyword evidence="3" id="KW-1185">Reference proteome</keyword>
<keyword evidence="1" id="KW-0812">Transmembrane</keyword>
<feature type="transmembrane region" description="Helical" evidence="1">
    <location>
        <begin position="17"/>
        <end position="34"/>
    </location>
</feature>
<gene>
    <name evidence="2" type="ORF">ACFOZ0_30395</name>
</gene>